<feature type="signal peptide" evidence="1">
    <location>
        <begin position="1"/>
        <end position="23"/>
    </location>
</feature>
<gene>
    <name evidence="2" type="ORF">I3842_02G015200</name>
</gene>
<accession>A0A922FLP5</accession>
<evidence type="ECO:0008006" key="4">
    <source>
        <dbReference type="Google" id="ProtNLM"/>
    </source>
</evidence>
<protein>
    <recommendedName>
        <fullName evidence="4">Photosystem II protein I</fullName>
    </recommendedName>
</protein>
<comment type="caution">
    <text evidence="2">The sequence shown here is derived from an EMBL/GenBank/DDBJ whole genome shotgun (WGS) entry which is preliminary data.</text>
</comment>
<evidence type="ECO:0000313" key="3">
    <source>
        <dbReference type="Proteomes" id="UP000811246"/>
    </source>
</evidence>
<dbReference type="EMBL" id="CM031826">
    <property type="protein sequence ID" value="KAG6725104.1"/>
    <property type="molecule type" value="Genomic_DNA"/>
</dbReference>
<keyword evidence="1" id="KW-0732">Signal</keyword>
<evidence type="ECO:0000313" key="2">
    <source>
        <dbReference type="EMBL" id="KAG6725104.1"/>
    </source>
</evidence>
<feature type="chain" id="PRO_5036814366" description="Photosystem II protein I" evidence="1">
    <location>
        <begin position="24"/>
        <end position="50"/>
    </location>
</feature>
<dbReference type="Proteomes" id="UP000811246">
    <property type="component" value="Chromosome 2"/>
</dbReference>
<dbReference type="AlphaFoldDB" id="A0A922FLP5"/>
<proteinExistence type="predicted"/>
<organism evidence="2 3">
    <name type="scientific">Carya illinoinensis</name>
    <name type="common">Pecan</name>
    <dbReference type="NCBI Taxonomy" id="32201"/>
    <lineage>
        <taxon>Eukaryota</taxon>
        <taxon>Viridiplantae</taxon>
        <taxon>Streptophyta</taxon>
        <taxon>Embryophyta</taxon>
        <taxon>Tracheophyta</taxon>
        <taxon>Spermatophyta</taxon>
        <taxon>Magnoliopsida</taxon>
        <taxon>eudicotyledons</taxon>
        <taxon>Gunneridae</taxon>
        <taxon>Pentapetalae</taxon>
        <taxon>rosids</taxon>
        <taxon>fabids</taxon>
        <taxon>Fagales</taxon>
        <taxon>Juglandaceae</taxon>
        <taxon>Carya</taxon>
    </lineage>
</organism>
<sequence>MFCFSSSFYFIDLVLSFLLQVIGQNNTLDHRVQDLYIILFCEKLYVKLRF</sequence>
<name>A0A922FLP5_CARIL</name>
<evidence type="ECO:0000256" key="1">
    <source>
        <dbReference type="SAM" id="SignalP"/>
    </source>
</evidence>
<reference evidence="2" key="1">
    <citation type="submission" date="2021-01" db="EMBL/GenBank/DDBJ databases">
        <authorList>
            <person name="Lovell J.T."/>
            <person name="Bentley N."/>
            <person name="Bhattarai G."/>
            <person name="Jenkins J.W."/>
            <person name="Sreedasyam A."/>
            <person name="Alarcon Y."/>
            <person name="Bock C."/>
            <person name="Boston L."/>
            <person name="Carlson J."/>
            <person name="Cervantes K."/>
            <person name="Clermont K."/>
            <person name="Krom N."/>
            <person name="Kubenka K."/>
            <person name="Mamidi S."/>
            <person name="Mattison C."/>
            <person name="Monteros M."/>
            <person name="Pisani C."/>
            <person name="Plott C."/>
            <person name="Rajasekar S."/>
            <person name="Rhein H.S."/>
            <person name="Rohla C."/>
            <person name="Song M."/>
            <person name="Hilaire R.S."/>
            <person name="Shu S."/>
            <person name="Wells L."/>
            <person name="Wang X."/>
            <person name="Webber J."/>
            <person name="Heerema R.J."/>
            <person name="Klein P."/>
            <person name="Conner P."/>
            <person name="Grauke L."/>
            <person name="Grimwood J."/>
            <person name="Schmutz J."/>
            <person name="Randall J.J."/>
        </authorList>
    </citation>
    <scope>NUCLEOTIDE SEQUENCE</scope>
    <source>
        <tissue evidence="2">Leaf</tissue>
    </source>
</reference>